<sequence>MKKKNVQLPIAVDNNFSARQSDARAGIGALPCWGVVRRNRLHLIPLQAPTQERTSPQQHMSEQAPMSPAVTPPVLPAEN</sequence>
<comment type="caution">
    <text evidence="2">The sequence shown here is derived from an EMBL/GenBank/DDBJ whole genome shotgun (WGS) entry which is preliminary data.</text>
</comment>
<feature type="compositionally biased region" description="Polar residues" evidence="1">
    <location>
        <begin position="48"/>
        <end position="61"/>
    </location>
</feature>
<feature type="region of interest" description="Disordered" evidence="1">
    <location>
        <begin position="47"/>
        <end position="79"/>
    </location>
</feature>
<protein>
    <submittedName>
        <fullName evidence="2">Uncharacterized protein</fullName>
    </submittedName>
</protein>
<gene>
    <name evidence="2" type="ORF">EYF80_027719</name>
</gene>
<keyword evidence="3" id="KW-1185">Reference proteome</keyword>
<reference evidence="2 3" key="1">
    <citation type="submission" date="2019-03" db="EMBL/GenBank/DDBJ databases">
        <title>First draft genome of Liparis tanakae, snailfish: a comprehensive survey of snailfish specific genes.</title>
        <authorList>
            <person name="Kim W."/>
            <person name="Song I."/>
            <person name="Jeong J.-H."/>
            <person name="Kim D."/>
            <person name="Kim S."/>
            <person name="Ryu S."/>
            <person name="Song J.Y."/>
            <person name="Lee S.K."/>
        </authorList>
    </citation>
    <scope>NUCLEOTIDE SEQUENCE [LARGE SCALE GENOMIC DNA]</scope>
    <source>
        <tissue evidence="2">Muscle</tissue>
    </source>
</reference>
<dbReference type="AlphaFoldDB" id="A0A4Z2H833"/>
<evidence type="ECO:0000256" key="1">
    <source>
        <dbReference type="SAM" id="MobiDB-lite"/>
    </source>
</evidence>
<proteinExistence type="predicted"/>
<feature type="compositionally biased region" description="Pro residues" evidence="1">
    <location>
        <begin position="70"/>
        <end position="79"/>
    </location>
</feature>
<accession>A0A4Z2H833</accession>
<evidence type="ECO:0000313" key="2">
    <source>
        <dbReference type="EMBL" id="TNN62048.1"/>
    </source>
</evidence>
<dbReference type="EMBL" id="SRLO01000302">
    <property type="protein sequence ID" value="TNN62048.1"/>
    <property type="molecule type" value="Genomic_DNA"/>
</dbReference>
<dbReference type="Proteomes" id="UP000314294">
    <property type="component" value="Unassembled WGS sequence"/>
</dbReference>
<organism evidence="2 3">
    <name type="scientific">Liparis tanakae</name>
    <name type="common">Tanaka's snailfish</name>
    <dbReference type="NCBI Taxonomy" id="230148"/>
    <lineage>
        <taxon>Eukaryota</taxon>
        <taxon>Metazoa</taxon>
        <taxon>Chordata</taxon>
        <taxon>Craniata</taxon>
        <taxon>Vertebrata</taxon>
        <taxon>Euteleostomi</taxon>
        <taxon>Actinopterygii</taxon>
        <taxon>Neopterygii</taxon>
        <taxon>Teleostei</taxon>
        <taxon>Neoteleostei</taxon>
        <taxon>Acanthomorphata</taxon>
        <taxon>Eupercaria</taxon>
        <taxon>Perciformes</taxon>
        <taxon>Cottioidei</taxon>
        <taxon>Cottales</taxon>
        <taxon>Liparidae</taxon>
        <taxon>Liparis</taxon>
    </lineage>
</organism>
<evidence type="ECO:0000313" key="3">
    <source>
        <dbReference type="Proteomes" id="UP000314294"/>
    </source>
</evidence>
<name>A0A4Z2H833_9TELE</name>